<accession>A0A6L5XIJ3</accession>
<dbReference type="RefSeq" id="WP_154508827.1">
    <property type="nucleotide sequence ID" value="NZ_DBFWWU010000061.1"/>
</dbReference>
<feature type="transmembrane region" description="Helical" evidence="1">
    <location>
        <begin position="46"/>
        <end position="64"/>
    </location>
</feature>
<dbReference type="PANTHER" id="PTHR33507">
    <property type="entry name" value="INNER MEMBRANE PROTEIN YBBJ"/>
    <property type="match status" value="1"/>
</dbReference>
<keyword evidence="1" id="KW-1133">Transmembrane helix</keyword>
<feature type="transmembrane region" description="Helical" evidence="1">
    <location>
        <begin position="7"/>
        <end position="34"/>
    </location>
</feature>
<evidence type="ECO:0000313" key="2">
    <source>
        <dbReference type="EMBL" id="MSS26922.1"/>
    </source>
</evidence>
<dbReference type="PANTHER" id="PTHR33507:SF3">
    <property type="entry name" value="INNER MEMBRANE PROTEIN YBBJ"/>
    <property type="match status" value="1"/>
</dbReference>
<dbReference type="Proteomes" id="UP000477488">
    <property type="component" value="Unassembled WGS sequence"/>
</dbReference>
<name>A0A6L5XIJ3_9BACT</name>
<dbReference type="AlphaFoldDB" id="A0A6L5XIJ3"/>
<gene>
    <name evidence="2" type="ORF">FYJ44_02450</name>
</gene>
<dbReference type="SUPFAM" id="SSF141322">
    <property type="entry name" value="NfeD domain-like"/>
    <property type="match status" value="1"/>
</dbReference>
<proteinExistence type="predicted"/>
<keyword evidence="1" id="KW-0812">Transmembrane</keyword>
<dbReference type="InterPro" id="IPR052165">
    <property type="entry name" value="Membrane_assoc_protease"/>
</dbReference>
<dbReference type="EMBL" id="VUMH01000002">
    <property type="protein sequence ID" value="MSS26922.1"/>
    <property type="molecule type" value="Genomic_DNA"/>
</dbReference>
<organism evidence="2 3">
    <name type="scientific">Desulfovibrio porci</name>
    <dbReference type="NCBI Taxonomy" id="2605782"/>
    <lineage>
        <taxon>Bacteria</taxon>
        <taxon>Pseudomonadati</taxon>
        <taxon>Thermodesulfobacteriota</taxon>
        <taxon>Desulfovibrionia</taxon>
        <taxon>Desulfovibrionales</taxon>
        <taxon>Desulfovibrionaceae</taxon>
        <taxon>Desulfovibrio</taxon>
    </lineage>
</organism>
<dbReference type="GO" id="GO:0005886">
    <property type="term" value="C:plasma membrane"/>
    <property type="evidence" value="ECO:0007669"/>
    <property type="project" value="TreeGrafter"/>
</dbReference>
<dbReference type="InterPro" id="IPR012340">
    <property type="entry name" value="NA-bd_OB-fold"/>
</dbReference>
<evidence type="ECO:0000313" key="3">
    <source>
        <dbReference type="Proteomes" id="UP000477488"/>
    </source>
</evidence>
<keyword evidence="1" id="KW-0472">Membrane</keyword>
<dbReference type="Gene3D" id="2.40.50.140">
    <property type="entry name" value="Nucleic acid-binding proteins"/>
    <property type="match status" value="1"/>
</dbReference>
<protein>
    <submittedName>
        <fullName evidence="2">NfeD family protein</fullName>
    </submittedName>
</protein>
<reference evidence="2 3" key="1">
    <citation type="submission" date="2019-09" db="EMBL/GenBank/DDBJ databases">
        <title>In-depth cultivation of the pig gut microbiome towards novel bacterial diversity and tailored functional studies.</title>
        <authorList>
            <person name="Wylensek D."/>
            <person name="Hitch T.C.A."/>
            <person name="Clavel T."/>
        </authorList>
    </citation>
    <scope>NUCLEOTIDE SEQUENCE [LARGE SCALE GENOMIC DNA]</scope>
    <source>
        <strain evidence="2 3">PG-178-WT-4</strain>
    </source>
</reference>
<comment type="caution">
    <text evidence="2">The sequence shown here is derived from an EMBL/GenBank/DDBJ whole genome shotgun (WGS) entry which is preliminary data.</text>
</comment>
<keyword evidence="3" id="KW-1185">Reference proteome</keyword>
<evidence type="ECO:0000256" key="1">
    <source>
        <dbReference type="SAM" id="Phobius"/>
    </source>
</evidence>
<sequence>MSAPLLWFLLGLAFLLVELMAPTLVLIFFGAGAWVTACAALLDLPLNWQLVLFILVSLLTLLLLRRHLRAVFGGRAHRVDDQGAHAPSHPLTERVGVVSKTLRPGEVGEVSIDGSFWRAVAETEIHAGRAVRVLGTQPGDALLLRVTPSEDPSGGERS</sequence>